<organism evidence="1">
    <name type="scientific">Cucumis melo</name>
    <name type="common">Muskmelon</name>
    <dbReference type="NCBI Taxonomy" id="3656"/>
    <lineage>
        <taxon>Eukaryota</taxon>
        <taxon>Viridiplantae</taxon>
        <taxon>Streptophyta</taxon>
        <taxon>Embryophyta</taxon>
        <taxon>Tracheophyta</taxon>
        <taxon>Spermatophyta</taxon>
        <taxon>Magnoliopsida</taxon>
        <taxon>eudicotyledons</taxon>
        <taxon>Gunneridae</taxon>
        <taxon>Pentapetalae</taxon>
        <taxon>rosids</taxon>
        <taxon>fabids</taxon>
        <taxon>Cucurbitales</taxon>
        <taxon>Cucurbitaceae</taxon>
        <taxon>Benincaseae</taxon>
        <taxon>Cucumis</taxon>
    </lineage>
</organism>
<dbReference type="EnsemblPlants" id="MELO3C030068.2.1">
    <property type="protein sequence ID" value="MELO3C030068.2.1"/>
    <property type="gene ID" value="MELO3C030068.2"/>
</dbReference>
<dbReference type="AlphaFoldDB" id="A0A9I9E7Z9"/>
<reference evidence="1" key="1">
    <citation type="submission" date="2023-03" db="UniProtKB">
        <authorList>
            <consortium name="EnsemblPlants"/>
        </authorList>
    </citation>
    <scope>IDENTIFICATION</scope>
</reference>
<accession>A0A9I9E7Z9</accession>
<evidence type="ECO:0000313" key="1">
    <source>
        <dbReference type="EnsemblPlants" id="MELO3C030068.2.1"/>
    </source>
</evidence>
<proteinExistence type="predicted"/>
<sequence>MYKCKNKSLNFAKSLVAMLTNSQLETNICHVMRSMRRPWAIMRMLKVIWPLVNPIVTPWSKFSLLTQIVV</sequence>
<protein>
    <submittedName>
        <fullName evidence="1">Uncharacterized protein</fullName>
    </submittedName>
</protein>
<name>A0A9I9E7Z9_CUCME</name>
<dbReference type="Gramene" id="MELO3C030068.2.1">
    <property type="protein sequence ID" value="MELO3C030068.2.1"/>
    <property type="gene ID" value="MELO3C030068.2"/>
</dbReference>